<dbReference type="EMBL" id="CABFWN010000004">
    <property type="protein sequence ID" value="VUG18847.1"/>
    <property type="molecule type" value="Genomic_DNA"/>
</dbReference>
<feature type="compositionally biased region" description="Basic residues" evidence="3">
    <location>
        <begin position="71"/>
        <end position="88"/>
    </location>
</feature>
<evidence type="ECO:0000256" key="3">
    <source>
        <dbReference type="SAM" id="MobiDB-lite"/>
    </source>
</evidence>
<evidence type="ECO:0000256" key="2">
    <source>
        <dbReference type="ARBA" id="ARBA00023128"/>
    </source>
</evidence>
<proteinExistence type="predicted"/>
<evidence type="ECO:0000313" key="4">
    <source>
        <dbReference type="EMBL" id="VUG18847.1"/>
    </source>
</evidence>
<organism evidence="4 5">
    <name type="scientific">Dekkera bruxellensis</name>
    <name type="common">Brettanomyces custersii</name>
    <dbReference type="NCBI Taxonomy" id="5007"/>
    <lineage>
        <taxon>Eukaryota</taxon>
        <taxon>Fungi</taxon>
        <taxon>Dikarya</taxon>
        <taxon>Ascomycota</taxon>
        <taxon>Saccharomycotina</taxon>
        <taxon>Pichiomycetes</taxon>
        <taxon>Pichiales</taxon>
        <taxon>Pichiaceae</taxon>
        <taxon>Brettanomyces</taxon>
    </lineage>
</organism>
<name>A0A7D9H2M1_DEKBR</name>
<comment type="subcellular location">
    <subcellularLocation>
        <location evidence="1">Mitochondrion</location>
    </subcellularLocation>
</comment>
<evidence type="ECO:0000256" key="1">
    <source>
        <dbReference type="ARBA" id="ARBA00004173"/>
    </source>
</evidence>
<dbReference type="Proteomes" id="UP000478008">
    <property type="component" value="Unassembled WGS sequence"/>
</dbReference>
<gene>
    <name evidence="4" type="ORF">DEBR0S4_03862G</name>
</gene>
<protein>
    <submittedName>
        <fullName evidence="4">DEBR0S4_03862g1_1</fullName>
    </submittedName>
</protein>
<keyword evidence="2" id="KW-0496">Mitochondrion</keyword>
<accession>A0A7D9H2M1</accession>
<reference evidence="4 5" key="1">
    <citation type="submission" date="2019-07" db="EMBL/GenBank/DDBJ databases">
        <authorList>
            <person name="Friedrich A."/>
            <person name="Schacherer J."/>
        </authorList>
    </citation>
    <scope>NUCLEOTIDE SEQUENCE [LARGE SCALE GENOMIC DNA]</scope>
</reference>
<dbReference type="GO" id="GO:0005739">
    <property type="term" value="C:mitochondrion"/>
    <property type="evidence" value="ECO:0007669"/>
    <property type="project" value="UniProtKB-SubCell"/>
</dbReference>
<feature type="region of interest" description="Disordered" evidence="3">
    <location>
        <begin position="52"/>
        <end position="117"/>
    </location>
</feature>
<dbReference type="Pfam" id="PF08692">
    <property type="entry name" value="Pet20"/>
    <property type="match status" value="1"/>
</dbReference>
<keyword evidence="5" id="KW-1185">Reference proteome</keyword>
<dbReference type="InterPro" id="IPR014804">
    <property type="entry name" value="Pet20-like"/>
</dbReference>
<dbReference type="AlphaFoldDB" id="A0A7D9H2M1"/>
<evidence type="ECO:0000313" key="5">
    <source>
        <dbReference type="Proteomes" id="UP000478008"/>
    </source>
</evidence>
<sequence length="327" mass="37710">MFCTSSRILPLKYTSGSILSIIPRSGPQAVRSVRFSSSNSHPDEKVKVVAAARTSETRTSGTNCSSDSKAASKKQKKRESVKHHKIRKQASLEFSPAADSQSLSMDMGSKSRVSSFPRVPNTSNIDKEDLCLDILFSGYRPLRLPLIRSKAGMTAQDYQNQGESEFPLMHQTGARFWADNKTDNLPGSLLKKRKQSSTIKDDMEKYREVSKKQLKEEKYYQDGIRRRRTPIFTVFTNSALDTQQHNLELFNLPLKVVEDLRPFEPTNQPGQELYRDDIIYVRKYEAEERESQRREKLRRKYERDLKLAKKGKKRIVIEDPEIFFGYK</sequence>